<proteinExistence type="predicted"/>
<dbReference type="EMBL" id="JAFICZ010000001">
    <property type="protein sequence ID" value="MBP1293961.1"/>
    <property type="molecule type" value="Genomic_DNA"/>
</dbReference>
<accession>A0A8I2C636</accession>
<evidence type="ECO:0000313" key="2">
    <source>
        <dbReference type="Proteomes" id="UP000673383"/>
    </source>
</evidence>
<dbReference type="RefSeq" id="WP_172646825.1">
    <property type="nucleotide sequence ID" value="NZ_JAFICZ010000001.1"/>
</dbReference>
<protein>
    <submittedName>
        <fullName evidence="1">Uncharacterized protein</fullName>
    </submittedName>
</protein>
<sequence>MRQIKRARLNQPRGVSASDSRWIDAAGEIAALPPSAFLNEEALHFVRLRFDLAQKGETGFGLP</sequence>
<organism evidence="1 2">
    <name type="scientific">Bradyrhizobium elkanii</name>
    <dbReference type="NCBI Taxonomy" id="29448"/>
    <lineage>
        <taxon>Bacteria</taxon>
        <taxon>Pseudomonadati</taxon>
        <taxon>Pseudomonadota</taxon>
        <taxon>Alphaproteobacteria</taxon>
        <taxon>Hyphomicrobiales</taxon>
        <taxon>Nitrobacteraceae</taxon>
        <taxon>Bradyrhizobium</taxon>
    </lineage>
</organism>
<comment type="caution">
    <text evidence="1">The sequence shown here is derived from an EMBL/GenBank/DDBJ whole genome shotgun (WGS) entry which is preliminary data.</text>
</comment>
<evidence type="ECO:0000313" key="1">
    <source>
        <dbReference type="EMBL" id="MBP1293961.1"/>
    </source>
</evidence>
<reference evidence="1" key="1">
    <citation type="submission" date="2021-02" db="EMBL/GenBank/DDBJ databases">
        <title>Genomic Encyclopedia of Type Strains, Phase IV (KMG-V): Genome sequencing to study the core and pangenomes of soil and plant-associated prokaryotes.</title>
        <authorList>
            <person name="Whitman W."/>
        </authorList>
    </citation>
    <scope>NUCLEOTIDE SEQUENCE</scope>
    <source>
        <strain evidence="1">USDA 406</strain>
    </source>
</reference>
<dbReference type="AlphaFoldDB" id="A0A8I2C636"/>
<dbReference type="Proteomes" id="UP000673383">
    <property type="component" value="Unassembled WGS sequence"/>
</dbReference>
<gene>
    <name evidence="1" type="ORF">JOH49_003714</name>
</gene>
<name>A0A8I2C636_BRAEL</name>